<feature type="transmembrane region" description="Helical" evidence="9">
    <location>
        <begin position="175"/>
        <end position="198"/>
    </location>
</feature>
<feature type="transmembrane region" description="Helical" evidence="9">
    <location>
        <begin position="122"/>
        <end position="139"/>
    </location>
</feature>
<name>G8BVD8_TETPH</name>
<sequence length="436" mass="49977">MIGGTALQSILLVSFLLRLTLHCHYPNLTFGLDDLVEFSSPMTSYKSLLESFFILNHTSNNLYDGGLIHQQPLLIHVLSFFYVDNNLLLLSIIYSIVDIIIALQLIHINMILFPNDTGSKKYLPGVLYLLNPICLLSNVSKSTIIFPNLFLILSFKFILSSLLQNLNSSNKLNIISAGVSLAISSYLSFYPIYLIFPICSVIYNINKQITNNVSNTNYIGLFIIVTLSTIIGLLVLSYIINDLNWNFIENTYLVTFSFKKLIPNLGLWWYLFIEMFEMFLPFYHSVFNLFVFALILPFTIRFSSYNKQNTGKNINLILMSFWALILCLGWITLTKAYPTVSDFGFFISFLPFFKPVFGYMKYPILSVLLFLHAIVLSPIFYHIWVNLGSGNSNFFYAISLVYALSIACIMIDLVWSILRFEFDDGKPNYNARLTQL</sequence>
<protein>
    <recommendedName>
        <fullName evidence="13">GPI transamidase subunit PIG-U</fullName>
    </recommendedName>
</protein>
<comment type="pathway">
    <text evidence="2">Glycolipid biosynthesis; glycosylphosphatidylinositol-anchor biosynthesis.</text>
</comment>
<keyword evidence="6" id="KW-0256">Endoplasmic reticulum</keyword>
<evidence type="ECO:0008006" key="13">
    <source>
        <dbReference type="Google" id="ProtNLM"/>
    </source>
</evidence>
<keyword evidence="5 9" id="KW-0812">Transmembrane</keyword>
<dbReference type="UniPathway" id="UPA00196"/>
<dbReference type="PANTHER" id="PTHR13121">
    <property type="entry name" value="GPI TRANSAMIDASE COMPONENT PIG-U"/>
    <property type="match status" value="1"/>
</dbReference>
<organism evidence="11 12">
    <name type="scientific">Tetrapisispora phaffii (strain ATCC 24235 / CBS 4417 / NBRC 1672 / NRRL Y-8282 / UCD 70-5)</name>
    <name type="common">Yeast</name>
    <name type="synonym">Fabospora phaffii</name>
    <dbReference type="NCBI Taxonomy" id="1071381"/>
    <lineage>
        <taxon>Eukaryota</taxon>
        <taxon>Fungi</taxon>
        <taxon>Dikarya</taxon>
        <taxon>Ascomycota</taxon>
        <taxon>Saccharomycotina</taxon>
        <taxon>Saccharomycetes</taxon>
        <taxon>Saccharomycetales</taxon>
        <taxon>Saccharomycetaceae</taxon>
        <taxon>Tetrapisispora</taxon>
    </lineage>
</organism>
<dbReference type="Proteomes" id="UP000005666">
    <property type="component" value="Chromosome 7"/>
</dbReference>
<dbReference type="OrthoDB" id="549017at2759"/>
<feature type="transmembrane region" description="Helical" evidence="9">
    <location>
        <begin position="314"/>
        <end position="333"/>
    </location>
</feature>
<feature type="transmembrane region" description="Helical" evidence="9">
    <location>
        <begin position="218"/>
        <end position="240"/>
    </location>
</feature>
<evidence type="ECO:0000256" key="1">
    <source>
        <dbReference type="ARBA" id="ARBA00004477"/>
    </source>
</evidence>
<dbReference type="GeneID" id="11533569"/>
<keyword evidence="12" id="KW-1185">Reference proteome</keyword>
<evidence type="ECO:0000256" key="10">
    <source>
        <dbReference type="SAM" id="SignalP"/>
    </source>
</evidence>
<feature type="transmembrane region" description="Helical" evidence="9">
    <location>
        <begin position="282"/>
        <end position="302"/>
    </location>
</feature>
<feature type="transmembrane region" description="Helical" evidence="9">
    <location>
        <begin position="87"/>
        <end position="110"/>
    </location>
</feature>
<dbReference type="InterPro" id="IPR009600">
    <property type="entry name" value="PIG-U"/>
</dbReference>
<dbReference type="eggNOG" id="KOG2552">
    <property type="taxonomic scope" value="Eukaryota"/>
</dbReference>
<feature type="transmembrane region" description="Helical" evidence="9">
    <location>
        <begin position="396"/>
        <end position="418"/>
    </location>
</feature>
<feature type="signal peptide" evidence="10">
    <location>
        <begin position="1"/>
        <end position="31"/>
    </location>
</feature>
<dbReference type="OMA" id="ALWHLWI"/>
<evidence type="ECO:0000256" key="7">
    <source>
        <dbReference type="ARBA" id="ARBA00022989"/>
    </source>
</evidence>
<evidence type="ECO:0000256" key="4">
    <source>
        <dbReference type="ARBA" id="ARBA00022502"/>
    </source>
</evidence>
<dbReference type="GO" id="GO:0042765">
    <property type="term" value="C:GPI-anchor transamidase complex"/>
    <property type="evidence" value="ECO:0007669"/>
    <property type="project" value="EnsemblFungi"/>
</dbReference>
<keyword evidence="7 9" id="KW-1133">Transmembrane helix</keyword>
<keyword evidence="10" id="KW-0732">Signal</keyword>
<accession>G8BVD8</accession>
<evidence type="ECO:0000256" key="6">
    <source>
        <dbReference type="ARBA" id="ARBA00022824"/>
    </source>
</evidence>
<feature type="transmembrane region" description="Helical" evidence="9">
    <location>
        <begin position="339"/>
        <end position="357"/>
    </location>
</feature>
<evidence type="ECO:0000313" key="12">
    <source>
        <dbReference type="Proteomes" id="UP000005666"/>
    </source>
</evidence>
<evidence type="ECO:0000256" key="8">
    <source>
        <dbReference type="ARBA" id="ARBA00023136"/>
    </source>
</evidence>
<comment type="subcellular location">
    <subcellularLocation>
        <location evidence="1">Endoplasmic reticulum membrane</location>
        <topology evidence="1">Multi-pass membrane protein</topology>
    </subcellularLocation>
</comment>
<feature type="chain" id="PRO_5003508716" description="GPI transamidase subunit PIG-U" evidence="10">
    <location>
        <begin position="32"/>
        <end position="436"/>
    </location>
</feature>
<dbReference type="GO" id="GO:0006506">
    <property type="term" value="P:GPI anchor biosynthetic process"/>
    <property type="evidence" value="ECO:0007669"/>
    <property type="project" value="UniProtKB-UniPathway"/>
</dbReference>
<comment type="similarity">
    <text evidence="3">Belongs to the PIGU family.</text>
</comment>
<keyword evidence="8 9" id="KW-0472">Membrane</keyword>
<evidence type="ECO:0000313" key="11">
    <source>
        <dbReference type="EMBL" id="CCE63866.1"/>
    </source>
</evidence>
<proteinExistence type="inferred from homology"/>
<dbReference type="EMBL" id="HE612862">
    <property type="protein sequence ID" value="CCE63866.1"/>
    <property type="molecule type" value="Genomic_DNA"/>
</dbReference>
<evidence type="ECO:0000256" key="3">
    <source>
        <dbReference type="ARBA" id="ARBA00010026"/>
    </source>
</evidence>
<dbReference type="STRING" id="1071381.G8BVD8"/>
<dbReference type="KEGG" id="tpf:TPHA_0G00280"/>
<evidence type="ECO:0000256" key="9">
    <source>
        <dbReference type="SAM" id="Phobius"/>
    </source>
</evidence>
<dbReference type="GO" id="GO:0016255">
    <property type="term" value="P:attachment of GPI anchor to protein"/>
    <property type="evidence" value="ECO:0007669"/>
    <property type="project" value="EnsemblFungi"/>
</dbReference>
<evidence type="ECO:0000256" key="5">
    <source>
        <dbReference type="ARBA" id="ARBA00022692"/>
    </source>
</evidence>
<dbReference type="AlphaFoldDB" id="G8BVD8"/>
<dbReference type="PANTHER" id="PTHR13121:SF0">
    <property type="entry name" value="PHOSPHATIDYLINOSITOL GLYCAN ANCHOR BIOSYNTHESIS CLASS U PROTEIN"/>
    <property type="match status" value="1"/>
</dbReference>
<evidence type="ECO:0000256" key="2">
    <source>
        <dbReference type="ARBA" id="ARBA00004687"/>
    </source>
</evidence>
<dbReference type="Pfam" id="PF06728">
    <property type="entry name" value="PIG-U"/>
    <property type="match status" value="1"/>
</dbReference>
<keyword evidence="4" id="KW-0337">GPI-anchor biosynthesis</keyword>
<feature type="transmembrane region" description="Helical" evidence="9">
    <location>
        <begin position="364"/>
        <end position="384"/>
    </location>
</feature>
<reference evidence="11 12" key="1">
    <citation type="journal article" date="2011" name="Proc. Natl. Acad. Sci. U.S.A.">
        <title>Evolutionary erosion of yeast sex chromosomes by mating-type switching accidents.</title>
        <authorList>
            <person name="Gordon J.L."/>
            <person name="Armisen D."/>
            <person name="Proux-Wera E."/>
            <person name="Oheigeartaigh S.S."/>
            <person name="Byrne K.P."/>
            <person name="Wolfe K.H."/>
        </authorList>
    </citation>
    <scope>NUCLEOTIDE SEQUENCE [LARGE SCALE GENOMIC DNA]</scope>
    <source>
        <strain evidence="12">ATCC 24235 / CBS 4417 / NBRC 1672 / NRRL Y-8282 / UCD 70-5</strain>
    </source>
</reference>
<dbReference type="RefSeq" id="XP_003686300.1">
    <property type="nucleotide sequence ID" value="XM_003686252.1"/>
</dbReference>
<gene>
    <name evidence="11" type="primary">TPHA0G00280</name>
    <name evidence="11" type="ordered locus">TPHA_0G00280</name>
</gene>
<feature type="transmembrane region" description="Helical" evidence="9">
    <location>
        <begin position="145"/>
        <end position="163"/>
    </location>
</feature>
<dbReference type="HOGENOM" id="CLU_030193_0_0_1"/>